<name>C4FF23_9BIFI</name>
<keyword evidence="1" id="KW-0812">Transmembrane</keyword>
<keyword evidence="3" id="KW-1185">Reference proteome</keyword>
<reference evidence="2" key="1">
    <citation type="submission" date="2009-04" db="EMBL/GenBank/DDBJ databases">
        <authorList>
            <person name="Weinstock G."/>
            <person name="Sodergren E."/>
            <person name="Clifton S."/>
            <person name="Fulton L."/>
            <person name="Fulton B."/>
            <person name="Courtney L."/>
            <person name="Fronick C."/>
            <person name="Harrison M."/>
            <person name="Strong C."/>
            <person name="Farmer C."/>
            <person name="Delahaunty K."/>
            <person name="Markovic C."/>
            <person name="Hall O."/>
            <person name="Minx P."/>
            <person name="Tomlinson C."/>
            <person name="Mitreva M."/>
            <person name="Nelson J."/>
            <person name="Hou S."/>
            <person name="Wollam A."/>
            <person name="Pepin K.H."/>
            <person name="Johnson M."/>
            <person name="Bhonagiri V."/>
            <person name="Nash W.E."/>
            <person name="Warren W."/>
            <person name="Chinwalla A."/>
            <person name="Mardis E.R."/>
            <person name="Wilson R.K."/>
        </authorList>
    </citation>
    <scope>NUCLEOTIDE SEQUENCE [LARGE SCALE GENOMIC DNA]</scope>
    <source>
        <strain evidence="2">DSM 20098</strain>
    </source>
</reference>
<comment type="caution">
    <text evidence="2">The sequence shown here is derived from an EMBL/GenBank/DDBJ whole genome shotgun (WGS) entry which is preliminary data.</text>
</comment>
<feature type="transmembrane region" description="Helical" evidence="1">
    <location>
        <begin position="7"/>
        <end position="29"/>
    </location>
</feature>
<dbReference type="Proteomes" id="UP000006408">
    <property type="component" value="Unassembled WGS sequence"/>
</dbReference>
<accession>C4FF23</accession>
<evidence type="ECO:0000313" key="2">
    <source>
        <dbReference type="EMBL" id="EEP21554.1"/>
    </source>
</evidence>
<keyword evidence="1" id="KW-0472">Membrane</keyword>
<dbReference type="HOGENOM" id="CLU_2598962_0_0_11"/>
<feature type="transmembrane region" description="Helical" evidence="1">
    <location>
        <begin position="35"/>
        <end position="60"/>
    </location>
</feature>
<organism evidence="2 3">
    <name type="scientific">Bifidobacterium angulatum DSM 20098 = JCM 7096</name>
    <dbReference type="NCBI Taxonomy" id="518635"/>
    <lineage>
        <taxon>Bacteria</taxon>
        <taxon>Bacillati</taxon>
        <taxon>Actinomycetota</taxon>
        <taxon>Actinomycetes</taxon>
        <taxon>Bifidobacteriales</taxon>
        <taxon>Bifidobacteriaceae</taxon>
        <taxon>Bifidobacterium</taxon>
    </lineage>
</organism>
<gene>
    <name evidence="2" type="ORF">BIFANG_02922</name>
</gene>
<evidence type="ECO:0000256" key="1">
    <source>
        <dbReference type="SAM" id="Phobius"/>
    </source>
</evidence>
<dbReference type="STRING" id="1683.Bang102_006370"/>
<evidence type="ECO:0000313" key="3">
    <source>
        <dbReference type="Proteomes" id="UP000006408"/>
    </source>
</evidence>
<dbReference type="EMBL" id="ABYS02000004">
    <property type="protein sequence ID" value="EEP21554.1"/>
    <property type="molecule type" value="Genomic_DNA"/>
</dbReference>
<proteinExistence type="predicted"/>
<protein>
    <submittedName>
        <fullName evidence="2">Uncharacterized protein</fullName>
    </submittedName>
</protein>
<dbReference type="AlphaFoldDB" id="C4FF23"/>
<dbReference type="eggNOG" id="ENOG5032JD0">
    <property type="taxonomic scope" value="Bacteria"/>
</dbReference>
<keyword evidence="1" id="KW-1133">Transmembrane helix</keyword>
<sequence length="79" mass="9142">MTTVIEHLVSVICFLTALIIATFNIDLYAQPMREFYRYAIPIGGGLAIVLLGLQIVLLYMQSRRAMRTEMNRRLSRHTR</sequence>